<dbReference type="Proteomes" id="UP000245678">
    <property type="component" value="Unassembled WGS sequence"/>
</dbReference>
<comment type="caution">
    <text evidence="1">The sequence shown here is derived from an EMBL/GenBank/DDBJ whole genome shotgun (WGS) entry which is preliminary data.</text>
</comment>
<gene>
    <name evidence="1" type="ORF">LX99_05004</name>
</gene>
<reference evidence="1 2" key="1">
    <citation type="submission" date="2018-05" db="EMBL/GenBank/DDBJ databases">
        <title>Genomic Encyclopedia of Archaeal and Bacterial Type Strains, Phase II (KMG-II): from individual species to whole genera.</title>
        <authorList>
            <person name="Goeker M."/>
        </authorList>
    </citation>
    <scope>NUCLEOTIDE SEQUENCE [LARGE SCALE GENOMIC DNA]</scope>
    <source>
        <strain evidence="1 2">DSM 19975</strain>
    </source>
</reference>
<keyword evidence="2" id="KW-1185">Reference proteome</keyword>
<dbReference type="AlphaFoldDB" id="A0A316GVH9"/>
<dbReference type="Pfam" id="PF13181">
    <property type="entry name" value="TPR_8"/>
    <property type="match status" value="1"/>
</dbReference>
<proteinExistence type="predicted"/>
<sequence length="419" mass="47647">MDRQFFELSLARAWSFRRQGNAPKAVEYAKKTLEIAHKTDPECVMIALEFLGSSYETAGDFDNAFQCYARTLETGEKILRHYPDDIMGEIALCSAYAGLAGIDLKLQRYERAEILYKKLYDRSFKRLIPRQCDPLPMKENKRFHAQSCSHICDLYLATENGTQAIKYSHEFNLIMLELFEHDGLDPEIRSRLLTSYVQHGRALELTGRYQEAINCFDAALPLGEVLIAEYPDVYEFTEGFLSSLQSSGDLLSVLGNHAGALVRYEKGYVMVKGFFNKNLNDETAKFNLAVAACKVGGAYIYLNEPELAFPYLAEENRLYLELVREPSFKAEFYFGLSISYANLVLYYQQKRDMAGAKNSAHKRCDVLSSLAEKPSANRKYKLALKESFLALAKIYRNDNDHLSAKLFTDRASAIHISAI</sequence>
<accession>A0A316GVH9</accession>
<dbReference type="RefSeq" id="WP_109610929.1">
    <property type="nucleotide sequence ID" value="NZ_QGHA01000021.1"/>
</dbReference>
<dbReference type="EMBL" id="QGHA01000021">
    <property type="protein sequence ID" value="PWK65771.1"/>
    <property type="molecule type" value="Genomic_DNA"/>
</dbReference>
<dbReference type="InterPro" id="IPR011990">
    <property type="entry name" value="TPR-like_helical_dom_sf"/>
</dbReference>
<dbReference type="SUPFAM" id="SSF48452">
    <property type="entry name" value="TPR-like"/>
    <property type="match status" value="2"/>
</dbReference>
<organism evidence="1 2">
    <name type="scientific">Mucilaginibacter oryzae</name>
    <dbReference type="NCBI Taxonomy" id="468058"/>
    <lineage>
        <taxon>Bacteria</taxon>
        <taxon>Pseudomonadati</taxon>
        <taxon>Bacteroidota</taxon>
        <taxon>Sphingobacteriia</taxon>
        <taxon>Sphingobacteriales</taxon>
        <taxon>Sphingobacteriaceae</taxon>
        <taxon>Mucilaginibacter</taxon>
    </lineage>
</organism>
<name>A0A316GVH9_9SPHI</name>
<dbReference type="Gene3D" id="1.25.40.10">
    <property type="entry name" value="Tetratricopeptide repeat domain"/>
    <property type="match status" value="2"/>
</dbReference>
<evidence type="ECO:0000313" key="1">
    <source>
        <dbReference type="EMBL" id="PWK65771.1"/>
    </source>
</evidence>
<evidence type="ECO:0000313" key="2">
    <source>
        <dbReference type="Proteomes" id="UP000245678"/>
    </source>
</evidence>
<protein>
    <submittedName>
        <fullName evidence="1">Tetratricopeptide repeat protein</fullName>
    </submittedName>
</protein>
<dbReference type="SMART" id="SM00028">
    <property type="entry name" value="TPR"/>
    <property type="match status" value="3"/>
</dbReference>
<dbReference type="InterPro" id="IPR019734">
    <property type="entry name" value="TPR_rpt"/>
</dbReference>
<dbReference type="Pfam" id="PF13176">
    <property type="entry name" value="TPR_7"/>
    <property type="match status" value="1"/>
</dbReference>